<organism evidence="9 10">
    <name type="scientific">Xylanimonas protaetiae</name>
    <dbReference type="NCBI Taxonomy" id="2509457"/>
    <lineage>
        <taxon>Bacteria</taxon>
        <taxon>Bacillati</taxon>
        <taxon>Actinomycetota</taxon>
        <taxon>Actinomycetes</taxon>
        <taxon>Micrococcales</taxon>
        <taxon>Promicromonosporaceae</taxon>
        <taxon>Xylanimonas</taxon>
    </lineage>
</organism>
<feature type="transmembrane region" description="Helical" evidence="7">
    <location>
        <begin position="389"/>
        <end position="412"/>
    </location>
</feature>
<reference evidence="9 10" key="1">
    <citation type="submission" date="2019-01" db="EMBL/GenBank/DDBJ databases">
        <title>Genome sequencing of strain FW10M-9.</title>
        <authorList>
            <person name="Heo J."/>
            <person name="Kim S.-J."/>
            <person name="Kim J.-S."/>
            <person name="Hong S.-B."/>
            <person name="Kwon S.-W."/>
        </authorList>
    </citation>
    <scope>NUCLEOTIDE SEQUENCE [LARGE SCALE GENOMIC DNA]</scope>
    <source>
        <strain evidence="9 10">FW10M-9</strain>
    </source>
</reference>
<gene>
    <name evidence="9" type="ORF">ET471_01830</name>
</gene>
<feature type="domain" description="ABC3 transporter permease C-terminal" evidence="8">
    <location>
        <begin position="301"/>
        <end position="421"/>
    </location>
</feature>
<sequence length="886" mass="89482">MLRLTLAQMRRSAGRLAAAGFAIVIGTAFVALTLLAATAVRQTSTATLAAQYAQSDLVVASSDAPLTPAALDAVRAVPGVAAADGQATSWQQFTHGSRTVMTPVLPATDDPALLPLAVEDGELPTSDHEVALPVDVADRLGVTVGDTVDLVRTVVLTDAADDETQFALDTPYTVTGTTTDPHGAFRSSNGAGVLSLPGFRSTAADANEVAGVSAAQWRAMSAAEQRAQVAAGAPVDLTFEALLLSTDGPVDDTLRAAVLDAVRAGDTTAAADVVTPQEYATSITSAITGGEDMVFTVFGLVFAAIALLVAGLVIANTFQVLVAQRTRTLALLRCVGADKRTLRGSVLLEGLLLGLIASTAGVALGALLAQVALVGGDALDLGVPLPSTISVTAPVVLLPLAVGTVVTVLAALAPARAATRVAPLEALRPSDAPTVADPAGRARLVVSLLFVVGGLALLGVGVFGSGQMSSLDVGVLIAVAGGALSFVGVVVGAVFWLPKVVALAGRLVGLSGPTARLAAANTLRNPRRTAATSTALVIGVTLVATMSTGAASARATLNAELDDRYFADAILSTDSWTDPASAEAVPAEAIDAVRRVDGVSTLVAVPATTVAVDDGRTMTVRGITRSDALAVGRTDALADGLEPGTLALSAAWWSESYTDGQQVTLTGPTGEQTLTVRLTALRGSRASEALVVPETLAGLDAHAEATQVWARLDEGADAASVAPRIEDALADTGGTVSLDGAAVERAQFERVIDTMLAVVVGLLAAAVIIALIGVANTLSLSVIERRKESATLRAIGLSRGRLRGMLAIEGVLIALVGAVCGVVLGLLYGWAGAEAILGQMAHAVLTVPWRDVTLALAIALVAGLVASVVPGRTAARTSPVAALATE</sequence>
<evidence type="ECO:0000313" key="9">
    <source>
        <dbReference type="EMBL" id="QAY68938.1"/>
    </source>
</evidence>
<proteinExistence type="inferred from homology"/>
<dbReference type="Pfam" id="PF02687">
    <property type="entry name" value="FtsX"/>
    <property type="match status" value="2"/>
</dbReference>
<protein>
    <submittedName>
        <fullName evidence="9">FtsX-like permease family protein</fullName>
    </submittedName>
</protein>
<evidence type="ECO:0000256" key="5">
    <source>
        <dbReference type="ARBA" id="ARBA00023136"/>
    </source>
</evidence>
<comment type="subcellular location">
    <subcellularLocation>
        <location evidence="1">Cell membrane</location>
        <topology evidence="1">Multi-pass membrane protein</topology>
    </subcellularLocation>
</comment>
<dbReference type="GO" id="GO:0005886">
    <property type="term" value="C:plasma membrane"/>
    <property type="evidence" value="ECO:0007669"/>
    <property type="project" value="UniProtKB-SubCell"/>
</dbReference>
<feature type="transmembrane region" description="Helical" evidence="7">
    <location>
        <begin position="293"/>
        <end position="315"/>
    </location>
</feature>
<accession>A0A4P6FEA5</accession>
<dbReference type="AlphaFoldDB" id="A0A4P6FEA5"/>
<evidence type="ECO:0000259" key="8">
    <source>
        <dbReference type="Pfam" id="PF02687"/>
    </source>
</evidence>
<feature type="transmembrane region" description="Helical" evidence="7">
    <location>
        <begin position="444"/>
        <end position="463"/>
    </location>
</feature>
<feature type="transmembrane region" description="Helical" evidence="7">
    <location>
        <begin position="804"/>
        <end position="831"/>
    </location>
</feature>
<feature type="transmembrane region" description="Helical" evidence="7">
    <location>
        <begin position="475"/>
        <end position="497"/>
    </location>
</feature>
<feature type="transmembrane region" description="Helical" evidence="7">
    <location>
        <begin position="346"/>
        <end position="369"/>
    </location>
</feature>
<comment type="similarity">
    <text evidence="6">Belongs to the ABC-4 integral membrane protein family.</text>
</comment>
<evidence type="ECO:0000256" key="1">
    <source>
        <dbReference type="ARBA" id="ARBA00004651"/>
    </source>
</evidence>
<feature type="domain" description="ABC3 transporter permease C-terminal" evidence="8">
    <location>
        <begin position="762"/>
        <end position="879"/>
    </location>
</feature>
<dbReference type="RefSeq" id="WP_129186339.1">
    <property type="nucleotide sequence ID" value="NZ_CP035493.1"/>
</dbReference>
<feature type="transmembrane region" description="Helical" evidence="7">
    <location>
        <begin position="530"/>
        <end position="551"/>
    </location>
</feature>
<keyword evidence="4 7" id="KW-1133">Transmembrane helix</keyword>
<evidence type="ECO:0000256" key="7">
    <source>
        <dbReference type="SAM" id="Phobius"/>
    </source>
</evidence>
<feature type="transmembrane region" description="Helical" evidence="7">
    <location>
        <begin position="851"/>
        <end position="869"/>
    </location>
</feature>
<evidence type="ECO:0000256" key="3">
    <source>
        <dbReference type="ARBA" id="ARBA00022692"/>
    </source>
</evidence>
<feature type="transmembrane region" description="Helical" evidence="7">
    <location>
        <begin position="755"/>
        <end position="783"/>
    </location>
</feature>
<dbReference type="OrthoDB" id="9780560at2"/>
<evidence type="ECO:0000256" key="2">
    <source>
        <dbReference type="ARBA" id="ARBA00022475"/>
    </source>
</evidence>
<dbReference type="PANTHER" id="PTHR30572:SF4">
    <property type="entry name" value="ABC TRANSPORTER PERMEASE YTRF"/>
    <property type="match status" value="1"/>
</dbReference>
<dbReference type="PANTHER" id="PTHR30572">
    <property type="entry name" value="MEMBRANE COMPONENT OF TRANSPORTER-RELATED"/>
    <property type="match status" value="1"/>
</dbReference>
<evidence type="ECO:0000256" key="6">
    <source>
        <dbReference type="ARBA" id="ARBA00038076"/>
    </source>
</evidence>
<keyword evidence="10" id="KW-1185">Reference proteome</keyword>
<dbReference type="EMBL" id="CP035493">
    <property type="protein sequence ID" value="QAY68938.1"/>
    <property type="molecule type" value="Genomic_DNA"/>
</dbReference>
<dbReference type="KEGG" id="xya:ET471_01830"/>
<dbReference type="InterPro" id="IPR003838">
    <property type="entry name" value="ABC3_permease_C"/>
</dbReference>
<evidence type="ECO:0000313" key="10">
    <source>
        <dbReference type="Proteomes" id="UP000292118"/>
    </source>
</evidence>
<evidence type="ECO:0000256" key="4">
    <source>
        <dbReference type="ARBA" id="ARBA00022989"/>
    </source>
</evidence>
<keyword evidence="2" id="KW-1003">Cell membrane</keyword>
<dbReference type="GO" id="GO:0022857">
    <property type="term" value="F:transmembrane transporter activity"/>
    <property type="evidence" value="ECO:0007669"/>
    <property type="project" value="TreeGrafter"/>
</dbReference>
<dbReference type="Proteomes" id="UP000292118">
    <property type="component" value="Chromosome"/>
</dbReference>
<keyword evidence="5 7" id="KW-0472">Membrane</keyword>
<name>A0A4P6FEA5_9MICO</name>
<dbReference type="InterPro" id="IPR050250">
    <property type="entry name" value="Macrolide_Exporter_MacB"/>
</dbReference>
<keyword evidence="3 7" id="KW-0812">Transmembrane</keyword>